<proteinExistence type="inferred from homology"/>
<evidence type="ECO:0000313" key="4">
    <source>
        <dbReference type="EMBL" id="BET26477.1"/>
    </source>
</evidence>
<keyword evidence="1 2" id="KW-0690">Ribosome biogenesis</keyword>
<organism evidence="4 5">
    <name type="scientific">Limnobacter thiooxidans</name>
    <dbReference type="NCBI Taxonomy" id="131080"/>
    <lineage>
        <taxon>Bacteria</taxon>
        <taxon>Pseudomonadati</taxon>
        <taxon>Pseudomonadota</taxon>
        <taxon>Betaproteobacteria</taxon>
        <taxon>Burkholderiales</taxon>
        <taxon>Burkholderiaceae</taxon>
        <taxon>Limnobacter</taxon>
    </lineage>
</organism>
<dbReference type="GO" id="GO:0030490">
    <property type="term" value="P:maturation of SSU-rRNA"/>
    <property type="evidence" value="ECO:0007669"/>
    <property type="project" value="UniProtKB-UniRule"/>
</dbReference>
<accession>A0AA86IZE3</accession>
<dbReference type="AlphaFoldDB" id="A0AA86IZE3"/>
<dbReference type="KEGG" id="lto:RGQ30_19780"/>
<dbReference type="InterPro" id="IPR000238">
    <property type="entry name" value="RbfA"/>
</dbReference>
<dbReference type="SUPFAM" id="SSF89919">
    <property type="entry name" value="Ribosome-binding factor A, RbfA"/>
    <property type="match status" value="1"/>
</dbReference>
<dbReference type="PANTHER" id="PTHR33515">
    <property type="entry name" value="RIBOSOME-BINDING FACTOR A, CHLOROPLASTIC-RELATED"/>
    <property type="match status" value="1"/>
</dbReference>
<feature type="compositionally biased region" description="Gly residues" evidence="3">
    <location>
        <begin position="117"/>
        <end position="137"/>
    </location>
</feature>
<dbReference type="PANTHER" id="PTHR33515:SF1">
    <property type="entry name" value="RIBOSOME-BINDING FACTOR A, CHLOROPLASTIC-RELATED"/>
    <property type="match status" value="1"/>
</dbReference>
<feature type="region of interest" description="Disordered" evidence="3">
    <location>
        <begin position="116"/>
        <end position="137"/>
    </location>
</feature>
<comment type="subunit">
    <text evidence="2">Monomer. Binds 30S ribosomal subunits, but not 50S ribosomal subunits or 70S ribosomes.</text>
</comment>
<evidence type="ECO:0000256" key="3">
    <source>
        <dbReference type="SAM" id="MobiDB-lite"/>
    </source>
</evidence>
<dbReference type="GO" id="GO:0043024">
    <property type="term" value="F:ribosomal small subunit binding"/>
    <property type="evidence" value="ECO:0007669"/>
    <property type="project" value="TreeGrafter"/>
</dbReference>
<dbReference type="EMBL" id="AP028947">
    <property type="protein sequence ID" value="BET26477.1"/>
    <property type="molecule type" value="Genomic_DNA"/>
</dbReference>
<reference evidence="4 5" key="1">
    <citation type="submission" date="2023-10" db="EMBL/GenBank/DDBJ databases">
        <title>Complete Genome Sequence of Limnobacter thiooxidans CS-K2T, Isolated from freshwater lake sediments in Bavaria, Germany.</title>
        <authorList>
            <person name="Naruki M."/>
            <person name="Watanabe A."/>
            <person name="Warashina T."/>
            <person name="Morita T."/>
            <person name="Arakawa K."/>
        </authorList>
    </citation>
    <scope>NUCLEOTIDE SEQUENCE [LARGE SCALE GENOMIC DNA]</scope>
    <source>
        <strain evidence="4 5">CS-K2</strain>
    </source>
</reference>
<keyword evidence="2" id="KW-0963">Cytoplasm</keyword>
<dbReference type="HAMAP" id="MF_00003">
    <property type="entry name" value="RbfA"/>
    <property type="match status" value="1"/>
</dbReference>
<evidence type="ECO:0000256" key="1">
    <source>
        <dbReference type="ARBA" id="ARBA00022517"/>
    </source>
</evidence>
<dbReference type="NCBIfam" id="TIGR00082">
    <property type="entry name" value="rbfA"/>
    <property type="match status" value="1"/>
</dbReference>
<evidence type="ECO:0000313" key="5">
    <source>
        <dbReference type="Proteomes" id="UP001329151"/>
    </source>
</evidence>
<dbReference type="GO" id="GO:0005829">
    <property type="term" value="C:cytosol"/>
    <property type="evidence" value="ECO:0007669"/>
    <property type="project" value="TreeGrafter"/>
</dbReference>
<dbReference type="Proteomes" id="UP001329151">
    <property type="component" value="Chromosome"/>
</dbReference>
<name>A0AA86IZE3_9BURK</name>
<dbReference type="InterPro" id="IPR023799">
    <property type="entry name" value="RbfA_dom_sf"/>
</dbReference>
<dbReference type="Gene3D" id="3.30.300.20">
    <property type="match status" value="1"/>
</dbReference>
<comment type="function">
    <text evidence="2">One of several proteins that assist in the late maturation steps of the functional core of the 30S ribosomal subunit. Associates with free 30S ribosomal subunits (but not with 30S subunits that are part of 70S ribosomes or polysomes). Required for efficient processing of 16S rRNA. May interact with the 5'-terminal helix region of 16S rRNA.</text>
</comment>
<comment type="similarity">
    <text evidence="2">Belongs to the RbfA family.</text>
</comment>
<keyword evidence="5" id="KW-1185">Reference proteome</keyword>
<gene>
    <name evidence="2 4" type="primary">rbfA</name>
    <name evidence="4" type="ORF">RGQ30_19780</name>
</gene>
<dbReference type="InterPro" id="IPR015946">
    <property type="entry name" value="KH_dom-like_a/b"/>
</dbReference>
<protein>
    <recommendedName>
        <fullName evidence="2">Ribosome-binding factor A</fullName>
    </recommendedName>
</protein>
<evidence type="ECO:0000256" key="2">
    <source>
        <dbReference type="HAMAP-Rule" id="MF_00003"/>
    </source>
</evidence>
<dbReference type="Pfam" id="PF02033">
    <property type="entry name" value="RBFA"/>
    <property type="match status" value="1"/>
</dbReference>
<sequence length="137" mass="14953">MRHKKKAPARGIRVAEQIQKDLAELIPRELRDPRLGFVTITDVELTPDYAYATVYFSVLTGSAETTEEALNDSSGYLRNMIFKKLHIHTVPTLRFKHDQSVERGAEMSLMIDRALKGEGGGASDSTGTDGGGDGSGD</sequence>
<dbReference type="RefSeq" id="WP_130556053.1">
    <property type="nucleotide sequence ID" value="NZ_AP028947.1"/>
</dbReference>
<comment type="subcellular location">
    <subcellularLocation>
        <location evidence="2">Cytoplasm</location>
    </subcellularLocation>
</comment>